<dbReference type="PANTHER" id="PTHR31630:SF8">
    <property type="entry name" value="JMJC DOMAIN-CONTAINING PROTEIN"/>
    <property type="match status" value="1"/>
</dbReference>
<evidence type="ECO:0000256" key="1">
    <source>
        <dbReference type="SAM" id="MobiDB-lite"/>
    </source>
</evidence>
<organism evidence="2 3">
    <name type="scientific">Pythium insidiosum</name>
    <name type="common">Pythiosis disease agent</name>
    <dbReference type="NCBI Taxonomy" id="114742"/>
    <lineage>
        <taxon>Eukaryota</taxon>
        <taxon>Sar</taxon>
        <taxon>Stramenopiles</taxon>
        <taxon>Oomycota</taxon>
        <taxon>Peronosporomycetes</taxon>
        <taxon>Pythiales</taxon>
        <taxon>Pythiaceae</taxon>
        <taxon>Pythium</taxon>
    </lineage>
</organism>
<protein>
    <submittedName>
        <fullName evidence="2">Uncharacterized protein</fullName>
    </submittedName>
</protein>
<dbReference type="SUPFAM" id="SSF51197">
    <property type="entry name" value="Clavaminate synthase-like"/>
    <property type="match status" value="1"/>
</dbReference>
<keyword evidence="3" id="KW-1185">Reference proteome</keyword>
<gene>
    <name evidence="2" type="ORF">P43SY_002353</name>
</gene>
<reference evidence="2" key="1">
    <citation type="submission" date="2021-12" db="EMBL/GenBank/DDBJ databases">
        <title>Prjna785345.</title>
        <authorList>
            <person name="Rujirawat T."/>
            <person name="Krajaejun T."/>
        </authorList>
    </citation>
    <scope>NUCLEOTIDE SEQUENCE</scope>
    <source>
        <strain evidence="2">Pi057C3</strain>
    </source>
</reference>
<dbReference type="PANTHER" id="PTHR31630">
    <property type="entry name" value="PHYTANOYL-COA DIOXYGENASE-RELATED-RELATED"/>
    <property type="match status" value="1"/>
</dbReference>
<dbReference type="Proteomes" id="UP001209570">
    <property type="component" value="Unassembled WGS sequence"/>
</dbReference>
<name>A0AAD5QAP4_PYTIN</name>
<dbReference type="Gene3D" id="2.60.120.620">
    <property type="entry name" value="q2cbj1_9rhob like domain"/>
    <property type="match status" value="1"/>
</dbReference>
<dbReference type="EMBL" id="JAKCXM010000004">
    <property type="protein sequence ID" value="KAJ0409463.1"/>
    <property type="molecule type" value="Genomic_DNA"/>
</dbReference>
<comment type="caution">
    <text evidence="2">The sequence shown here is derived from an EMBL/GenBank/DDBJ whole genome shotgun (WGS) entry which is preliminary data.</text>
</comment>
<dbReference type="AlphaFoldDB" id="A0AAD5QAP4"/>
<feature type="region of interest" description="Disordered" evidence="1">
    <location>
        <begin position="1"/>
        <end position="20"/>
    </location>
</feature>
<sequence>METTMRSAEISGDISPPAVPPRVLTDDQISEFLERGVVVVPNVLSAEEVAEARQGLHAELLKYGVDHNDLETTGHNLKKLSSTGGAGGILDLFYPSWRLKVAEHTGVFGAMTDLWSASYACGHPDFQHPYGAFNGKQGYMYINRVCYRVPDSISQLHGAKKSRPMQRSLTPHLDCCPTSLFESGKEIPRWRPIQCITVLTSNTEPNTGGFECVPGFHKEFSSYFSRKEQLAVTEAAEDRAPVCLGDFSPLRMQEDGGVIRRYEHISCEAGSVIFFDWRLPHANSYRHTGRVPREVIYTGFLPRVPLNDVYAKEQLRRYARRLLPADHWQKALGDKQVEEQYSEHYFSALGSRLIGLHPWDSLFVSTQTYDIPCDPRQPAHWLLQQAKNIQRSNQSAAQQPRGNNQIPEDLEVLYNRTRRIVIDLNEPIGRSIAPMDVIDARTVHQTPDTSSSSTLFPWLRSHPGGLQLSGDKVNSADGLFFQQLYAYTLIGQRTPQTVAQRQQQQKQEAFLDLLKAYVVGSFEEPQLEVSYAPASAPKAAPTFYRPATPPHNPARRASDFPISPSYAPHKDKQGRRLTEYDQSESGFDHSDDNNGGLAPRINVVLLDDMENVFDIVFKQQAIGMKLGSDETKQYAVVKECLEGMEARRYPEIQNGVVILAVNGQEPLRQCLANSSGFLAAKTHCFENCGHTALVSTDILGIQKSFSLVSFLL</sequence>
<feature type="region of interest" description="Disordered" evidence="1">
    <location>
        <begin position="543"/>
        <end position="594"/>
    </location>
</feature>
<evidence type="ECO:0000313" key="2">
    <source>
        <dbReference type="EMBL" id="KAJ0409463.1"/>
    </source>
</evidence>
<evidence type="ECO:0000313" key="3">
    <source>
        <dbReference type="Proteomes" id="UP001209570"/>
    </source>
</evidence>
<feature type="compositionally biased region" description="Basic and acidic residues" evidence="1">
    <location>
        <begin position="568"/>
        <end position="579"/>
    </location>
</feature>
<accession>A0AAD5QAP4</accession>
<proteinExistence type="predicted"/>